<dbReference type="GO" id="GO:0044547">
    <property type="term" value="F:DNA topoisomerase binding"/>
    <property type="evidence" value="ECO:0007669"/>
    <property type="project" value="TreeGrafter"/>
</dbReference>
<reference evidence="3" key="1">
    <citation type="submission" date="2025-08" db="UniProtKB">
        <authorList>
            <consortium name="RefSeq"/>
        </authorList>
    </citation>
    <scope>IDENTIFICATION</scope>
</reference>
<feature type="domain" description="Mos1 transposase HTH" evidence="1">
    <location>
        <begin position="6"/>
        <end position="54"/>
    </location>
</feature>
<dbReference type="Pfam" id="PF17906">
    <property type="entry name" value="HTH_48"/>
    <property type="match status" value="1"/>
</dbReference>
<dbReference type="OrthoDB" id="10046483at2759"/>
<dbReference type="GO" id="GO:0035861">
    <property type="term" value="C:site of double-strand break"/>
    <property type="evidence" value="ECO:0007669"/>
    <property type="project" value="TreeGrafter"/>
</dbReference>
<dbReference type="GO" id="GO:0031297">
    <property type="term" value="P:replication fork processing"/>
    <property type="evidence" value="ECO:0007669"/>
    <property type="project" value="TreeGrafter"/>
</dbReference>
<dbReference type="Pfam" id="PF13412">
    <property type="entry name" value="HTH_24"/>
    <property type="match status" value="1"/>
</dbReference>
<dbReference type="PANTHER" id="PTHR46060:SF2">
    <property type="entry name" value="HISTONE-LYSINE N-METHYLTRANSFERASE SETMAR"/>
    <property type="match status" value="1"/>
</dbReference>
<dbReference type="GO" id="GO:0046975">
    <property type="term" value="F:histone H3K36 methyltransferase activity"/>
    <property type="evidence" value="ECO:0007669"/>
    <property type="project" value="TreeGrafter"/>
</dbReference>
<evidence type="ECO:0000313" key="3">
    <source>
        <dbReference type="RefSeq" id="XP_014482319.1"/>
    </source>
</evidence>
<dbReference type="AlphaFoldDB" id="A0A6P3XWG1"/>
<dbReference type="Proteomes" id="UP000515204">
    <property type="component" value="Unplaced"/>
</dbReference>
<dbReference type="InterPro" id="IPR041426">
    <property type="entry name" value="Mos1_HTH"/>
</dbReference>
<sequence>MESNNEHFRHILLFYFRKGKNAAQAAKKLRDVYGEEALKERQCRNWFDKFRSGDFLLKDEQRSDRPLQADDDQIKAIIELDRHISEREIGEKLKIPKSTIHDHIKRLGFVKKLDIWVPHELKKFI</sequence>
<dbReference type="KEGG" id="dqu:106748379"/>
<gene>
    <name evidence="3" type="primary">LOC106748379</name>
</gene>
<dbReference type="Gene3D" id="1.10.10.10">
    <property type="entry name" value="Winged helix-like DNA-binding domain superfamily/Winged helix DNA-binding domain"/>
    <property type="match status" value="1"/>
</dbReference>
<proteinExistence type="predicted"/>
<dbReference type="InterPro" id="IPR036388">
    <property type="entry name" value="WH-like_DNA-bd_sf"/>
</dbReference>
<dbReference type="GO" id="GO:0003697">
    <property type="term" value="F:single-stranded DNA binding"/>
    <property type="evidence" value="ECO:0007669"/>
    <property type="project" value="TreeGrafter"/>
</dbReference>
<dbReference type="GO" id="GO:0000014">
    <property type="term" value="F:single-stranded DNA endodeoxyribonuclease activity"/>
    <property type="evidence" value="ECO:0007669"/>
    <property type="project" value="TreeGrafter"/>
</dbReference>
<organism evidence="2 3">
    <name type="scientific">Dinoponera quadriceps</name>
    <name type="common">South American ant</name>
    <dbReference type="NCBI Taxonomy" id="609295"/>
    <lineage>
        <taxon>Eukaryota</taxon>
        <taxon>Metazoa</taxon>
        <taxon>Ecdysozoa</taxon>
        <taxon>Arthropoda</taxon>
        <taxon>Hexapoda</taxon>
        <taxon>Insecta</taxon>
        <taxon>Pterygota</taxon>
        <taxon>Neoptera</taxon>
        <taxon>Endopterygota</taxon>
        <taxon>Hymenoptera</taxon>
        <taxon>Apocrita</taxon>
        <taxon>Aculeata</taxon>
        <taxon>Formicoidea</taxon>
        <taxon>Formicidae</taxon>
        <taxon>Ponerinae</taxon>
        <taxon>Ponerini</taxon>
        <taxon>Dinoponera</taxon>
    </lineage>
</organism>
<keyword evidence="2" id="KW-1185">Reference proteome</keyword>
<evidence type="ECO:0000313" key="2">
    <source>
        <dbReference type="Proteomes" id="UP000515204"/>
    </source>
</evidence>
<dbReference type="GO" id="GO:0003690">
    <property type="term" value="F:double-stranded DNA binding"/>
    <property type="evidence" value="ECO:0007669"/>
    <property type="project" value="TreeGrafter"/>
</dbReference>
<dbReference type="InterPro" id="IPR052709">
    <property type="entry name" value="Transposase-MT_Hybrid"/>
</dbReference>
<dbReference type="PANTHER" id="PTHR46060">
    <property type="entry name" value="MARINER MOS1 TRANSPOSASE-LIKE PROTEIN"/>
    <property type="match status" value="1"/>
</dbReference>
<name>A0A6P3XWG1_DINQU</name>
<dbReference type="GeneID" id="106748379"/>
<dbReference type="GO" id="GO:0000729">
    <property type="term" value="P:DNA double-strand break processing"/>
    <property type="evidence" value="ECO:0007669"/>
    <property type="project" value="TreeGrafter"/>
</dbReference>
<dbReference type="GO" id="GO:0006303">
    <property type="term" value="P:double-strand break repair via nonhomologous end joining"/>
    <property type="evidence" value="ECO:0007669"/>
    <property type="project" value="TreeGrafter"/>
</dbReference>
<dbReference type="GO" id="GO:0000793">
    <property type="term" value="C:condensed chromosome"/>
    <property type="evidence" value="ECO:0007669"/>
    <property type="project" value="TreeGrafter"/>
</dbReference>
<dbReference type="GO" id="GO:0042800">
    <property type="term" value="F:histone H3K4 methyltransferase activity"/>
    <property type="evidence" value="ECO:0007669"/>
    <property type="project" value="TreeGrafter"/>
</dbReference>
<protein>
    <submittedName>
        <fullName evidence="3">Histone-lysine N-methyltransferase SETMAR-like</fullName>
    </submittedName>
</protein>
<dbReference type="RefSeq" id="XP_014482319.1">
    <property type="nucleotide sequence ID" value="XM_014626833.1"/>
</dbReference>
<dbReference type="GO" id="GO:0044774">
    <property type="term" value="P:mitotic DNA integrity checkpoint signaling"/>
    <property type="evidence" value="ECO:0007669"/>
    <property type="project" value="TreeGrafter"/>
</dbReference>
<dbReference type="GO" id="GO:0005634">
    <property type="term" value="C:nucleus"/>
    <property type="evidence" value="ECO:0007669"/>
    <property type="project" value="TreeGrafter"/>
</dbReference>
<evidence type="ECO:0000259" key="1">
    <source>
        <dbReference type="Pfam" id="PF17906"/>
    </source>
</evidence>
<accession>A0A6P3XWG1</accession>
<dbReference type="Gene3D" id="1.10.10.1450">
    <property type="match status" value="1"/>
</dbReference>
<dbReference type="GO" id="GO:0015074">
    <property type="term" value="P:DNA integration"/>
    <property type="evidence" value="ECO:0007669"/>
    <property type="project" value="TreeGrafter"/>
</dbReference>